<accession>A0A822YSZ2</accession>
<evidence type="ECO:0000313" key="1">
    <source>
        <dbReference type="EMBL" id="DAD35610.1"/>
    </source>
</evidence>
<gene>
    <name evidence="1" type="ORF">HUJ06_006249</name>
</gene>
<name>A0A822YSZ2_NELNU</name>
<sequence length="70" mass="8262">MHVNLVTTMELCWKLQPEPGERERERESTCTSRYYNSIWDSECNGKFIKSLIVRFFPSTTDRNISMLQAS</sequence>
<dbReference type="Proteomes" id="UP000607653">
    <property type="component" value="Unassembled WGS sequence"/>
</dbReference>
<dbReference type="AlphaFoldDB" id="A0A822YSZ2"/>
<organism evidence="1 2">
    <name type="scientific">Nelumbo nucifera</name>
    <name type="common">Sacred lotus</name>
    <dbReference type="NCBI Taxonomy" id="4432"/>
    <lineage>
        <taxon>Eukaryota</taxon>
        <taxon>Viridiplantae</taxon>
        <taxon>Streptophyta</taxon>
        <taxon>Embryophyta</taxon>
        <taxon>Tracheophyta</taxon>
        <taxon>Spermatophyta</taxon>
        <taxon>Magnoliopsida</taxon>
        <taxon>Proteales</taxon>
        <taxon>Nelumbonaceae</taxon>
        <taxon>Nelumbo</taxon>
    </lineage>
</organism>
<dbReference type="EMBL" id="DUZY01000004">
    <property type="protein sequence ID" value="DAD35610.1"/>
    <property type="molecule type" value="Genomic_DNA"/>
</dbReference>
<comment type="caution">
    <text evidence="1">The sequence shown here is derived from an EMBL/GenBank/DDBJ whole genome shotgun (WGS) entry which is preliminary data.</text>
</comment>
<reference evidence="1 2" key="1">
    <citation type="journal article" date="2020" name="Mol. Biol. Evol.">
        <title>Distinct Expression and Methylation Patterns for Genes with Different Fates following a Single Whole-Genome Duplication in Flowering Plants.</title>
        <authorList>
            <person name="Shi T."/>
            <person name="Rahmani R.S."/>
            <person name="Gugger P.F."/>
            <person name="Wang M."/>
            <person name="Li H."/>
            <person name="Zhang Y."/>
            <person name="Li Z."/>
            <person name="Wang Q."/>
            <person name="Van de Peer Y."/>
            <person name="Marchal K."/>
            <person name="Chen J."/>
        </authorList>
    </citation>
    <scope>NUCLEOTIDE SEQUENCE [LARGE SCALE GENOMIC DNA]</scope>
    <source>
        <tissue evidence="1">Leaf</tissue>
    </source>
</reference>
<evidence type="ECO:0000313" key="2">
    <source>
        <dbReference type="Proteomes" id="UP000607653"/>
    </source>
</evidence>
<proteinExistence type="predicted"/>
<protein>
    <submittedName>
        <fullName evidence="1">Uncharacterized protein</fullName>
    </submittedName>
</protein>
<keyword evidence="2" id="KW-1185">Reference proteome</keyword>